<dbReference type="InterPro" id="IPR007267">
    <property type="entry name" value="GtrA_DPMS_TM"/>
</dbReference>
<sequence>MSVNNWHNRSFANFYKFAKFYKLVLRNNYSKLLASACLIECMKKLIEQVVKFGIVGIIALIIDVALLNLLLLVHLNNVVAGTISFIISLIFNYIASMKYVFKHREDMARWMELLIFIISAVIGLLINDAIIWLSTLGMAQTLRGTAIYMLRTNIGKLIATVVVAIWNFVIRKWLLDDTKSQKPDYDAAKDNSFAHKLGEWSLNHAPKGWK</sequence>
<evidence type="ECO:0000259" key="7">
    <source>
        <dbReference type="Pfam" id="PF04138"/>
    </source>
</evidence>
<organism evidence="8 9">
    <name type="scientific">Gardnerella vaginalis</name>
    <dbReference type="NCBI Taxonomy" id="2702"/>
    <lineage>
        <taxon>Bacteria</taxon>
        <taxon>Bacillati</taxon>
        <taxon>Actinomycetota</taxon>
        <taxon>Actinomycetes</taxon>
        <taxon>Bifidobacteriales</taxon>
        <taxon>Bifidobacteriaceae</taxon>
        <taxon>Gardnerella</taxon>
    </lineage>
</organism>
<accession>A0A133NNS0</accession>
<keyword evidence="3 6" id="KW-0812">Transmembrane</keyword>
<proteinExistence type="inferred from homology"/>
<keyword evidence="4 6" id="KW-1133">Transmembrane helix</keyword>
<dbReference type="GO" id="GO:0000271">
    <property type="term" value="P:polysaccharide biosynthetic process"/>
    <property type="evidence" value="ECO:0007669"/>
    <property type="project" value="InterPro"/>
</dbReference>
<feature type="domain" description="GtrA/DPMS transmembrane" evidence="7">
    <location>
        <begin position="51"/>
        <end position="174"/>
    </location>
</feature>
<dbReference type="AlphaFoldDB" id="A0A133NNS0"/>
<evidence type="ECO:0000256" key="3">
    <source>
        <dbReference type="ARBA" id="ARBA00022692"/>
    </source>
</evidence>
<feature type="transmembrane region" description="Helical" evidence="6">
    <location>
        <begin position="52"/>
        <end position="73"/>
    </location>
</feature>
<evidence type="ECO:0000256" key="6">
    <source>
        <dbReference type="SAM" id="Phobius"/>
    </source>
</evidence>
<comment type="similarity">
    <text evidence="2">Belongs to the GtrA family.</text>
</comment>
<feature type="transmembrane region" description="Helical" evidence="6">
    <location>
        <begin position="154"/>
        <end position="174"/>
    </location>
</feature>
<keyword evidence="5 6" id="KW-0472">Membrane</keyword>
<gene>
    <name evidence="8" type="ORF">HMPREF3216_00978</name>
</gene>
<name>A0A133NNS0_GARVA</name>
<dbReference type="PANTHER" id="PTHR38459:SF1">
    <property type="entry name" value="PROPHAGE BACTOPRENOL-LINKED GLUCOSE TRANSLOCASE HOMOLOG"/>
    <property type="match status" value="1"/>
</dbReference>
<comment type="subcellular location">
    <subcellularLocation>
        <location evidence="1">Membrane</location>
        <topology evidence="1">Multi-pass membrane protein</topology>
    </subcellularLocation>
</comment>
<evidence type="ECO:0000256" key="2">
    <source>
        <dbReference type="ARBA" id="ARBA00009399"/>
    </source>
</evidence>
<dbReference type="Proteomes" id="UP000070558">
    <property type="component" value="Unassembled WGS sequence"/>
</dbReference>
<evidence type="ECO:0000256" key="1">
    <source>
        <dbReference type="ARBA" id="ARBA00004141"/>
    </source>
</evidence>
<evidence type="ECO:0000313" key="9">
    <source>
        <dbReference type="Proteomes" id="UP000070558"/>
    </source>
</evidence>
<evidence type="ECO:0000256" key="5">
    <source>
        <dbReference type="ARBA" id="ARBA00023136"/>
    </source>
</evidence>
<dbReference type="EMBL" id="LRQA01000041">
    <property type="protein sequence ID" value="KXA17934.1"/>
    <property type="molecule type" value="Genomic_DNA"/>
</dbReference>
<evidence type="ECO:0000256" key="4">
    <source>
        <dbReference type="ARBA" id="ARBA00022989"/>
    </source>
</evidence>
<dbReference type="PANTHER" id="PTHR38459">
    <property type="entry name" value="PROPHAGE BACTOPRENOL-LINKED GLUCOSE TRANSLOCASE HOMOLOG"/>
    <property type="match status" value="1"/>
</dbReference>
<dbReference type="InterPro" id="IPR051401">
    <property type="entry name" value="GtrA_CellWall_Glycosyl"/>
</dbReference>
<feature type="transmembrane region" description="Helical" evidence="6">
    <location>
        <begin position="79"/>
        <end position="101"/>
    </location>
</feature>
<dbReference type="GO" id="GO:0005886">
    <property type="term" value="C:plasma membrane"/>
    <property type="evidence" value="ECO:0007669"/>
    <property type="project" value="TreeGrafter"/>
</dbReference>
<reference evidence="8 9" key="1">
    <citation type="submission" date="2016-01" db="EMBL/GenBank/DDBJ databases">
        <authorList>
            <person name="Oliw E.H."/>
        </authorList>
    </citation>
    <scope>NUCLEOTIDE SEQUENCE [LARGE SCALE GENOMIC DNA]</scope>
    <source>
        <strain evidence="8 9">GED7760B</strain>
    </source>
</reference>
<dbReference type="Pfam" id="PF04138">
    <property type="entry name" value="GtrA_DPMS_TM"/>
    <property type="match status" value="1"/>
</dbReference>
<feature type="transmembrane region" description="Helical" evidence="6">
    <location>
        <begin position="113"/>
        <end position="134"/>
    </location>
</feature>
<dbReference type="PATRIC" id="fig|2702.99.peg.957"/>
<evidence type="ECO:0000313" key="8">
    <source>
        <dbReference type="EMBL" id="KXA17934.1"/>
    </source>
</evidence>
<protein>
    <submittedName>
        <fullName evidence="8">GtrA-like protein</fullName>
    </submittedName>
</protein>
<comment type="caution">
    <text evidence="8">The sequence shown here is derived from an EMBL/GenBank/DDBJ whole genome shotgun (WGS) entry which is preliminary data.</text>
</comment>